<organism evidence="1 2">
    <name type="scientific">Trema orientale</name>
    <name type="common">Charcoal tree</name>
    <name type="synonym">Celtis orientalis</name>
    <dbReference type="NCBI Taxonomy" id="63057"/>
    <lineage>
        <taxon>Eukaryota</taxon>
        <taxon>Viridiplantae</taxon>
        <taxon>Streptophyta</taxon>
        <taxon>Embryophyta</taxon>
        <taxon>Tracheophyta</taxon>
        <taxon>Spermatophyta</taxon>
        <taxon>Magnoliopsida</taxon>
        <taxon>eudicotyledons</taxon>
        <taxon>Gunneridae</taxon>
        <taxon>Pentapetalae</taxon>
        <taxon>rosids</taxon>
        <taxon>fabids</taxon>
        <taxon>Rosales</taxon>
        <taxon>Cannabaceae</taxon>
        <taxon>Trema</taxon>
    </lineage>
</organism>
<sequence>MEVVSVMGSKMKARVRVDITKPLHRGIQVRVGDEMKKISLILQYERLPDSCFDCDLIGYKHLECPLNMDEETPLSFEKKKEIWNVAHSPFTNSSFSVYGEKNSVGGRGFERSSESL</sequence>
<comment type="caution">
    <text evidence="1">The sequence shown here is derived from an EMBL/GenBank/DDBJ whole genome shotgun (WGS) entry which is preliminary data.</text>
</comment>
<evidence type="ECO:0000313" key="1">
    <source>
        <dbReference type="EMBL" id="PON90224.1"/>
    </source>
</evidence>
<dbReference type="EMBL" id="JXTC01000085">
    <property type="protein sequence ID" value="PON90224.1"/>
    <property type="molecule type" value="Genomic_DNA"/>
</dbReference>
<name>A0A2P5EXG0_TREOI</name>
<keyword evidence="2" id="KW-1185">Reference proteome</keyword>
<reference evidence="2" key="1">
    <citation type="submission" date="2016-06" db="EMBL/GenBank/DDBJ databases">
        <title>Parallel loss of symbiosis genes in relatives of nitrogen-fixing non-legume Parasponia.</title>
        <authorList>
            <person name="Van Velzen R."/>
            <person name="Holmer R."/>
            <person name="Bu F."/>
            <person name="Rutten L."/>
            <person name="Van Zeijl A."/>
            <person name="Liu W."/>
            <person name="Santuari L."/>
            <person name="Cao Q."/>
            <person name="Sharma T."/>
            <person name="Shen D."/>
            <person name="Roswanjaya Y."/>
            <person name="Wardhani T."/>
            <person name="Kalhor M.S."/>
            <person name="Jansen J."/>
            <person name="Van den Hoogen J."/>
            <person name="Gungor B."/>
            <person name="Hartog M."/>
            <person name="Hontelez J."/>
            <person name="Verver J."/>
            <person name="Yang W.-C."/>
            <person name="Schijlen E."/>
            <person name="Repin R."/>
            <person name="Schilthuizen M."/>
            <person name="Schranz E."/>
            <person name="Heidstra R."/>
            <person name="Miyata K."/>
            <person name="Fedorova E."/>
            <person name="Kohlen W."/>
            <person name="Bisseling T."/>
            <person name="Smit S."/>
            <person name="Geurts R."/>
        </authorList>
    </citation>
    <scope>NUCLEOTIDE SEQUENCE [LARGE SCALE GENOMIC DNA]</scope>
    <source>
        <strain evidence="2">cv. RG33-2</strain>
    </source>
</reference>
<protein>
    <submittedName>
        <fullName evidence="1">Zinc knuckle CX2CX4HX4C</fullName>
    </submittedName>
</protein>
<proteinExistence type="predicted"/>
<dbReference type="AlphaFoldDB" id="A0A2P5EXG0"/>
<dbReference type="InParanoid" id="A0A2P5EXG0"/>
<dbReference type="OrthoDB" id="1751967at2759"/>
<dbReference type="Proteomes" id="UP000237000">
    <property type="component" value="Unassembled WGS sequence"/>
</dbReference>
<evidence type="ECO:0000313" key="2">
    <source>
        <dbReference type="Proteomes" id="UP000237000"/>
    </source>
</evidence>
<accession>A0A2P5EXG0</accession>
<gene>
    <name evidence="1" type="ORF">TorRG33x02_138740</name>
</gene>